<dbReference type="AlphaFoldDB" id="A0A561SZV3"/>
<reference evidence="2 3" key="1">
    <citation type="submission" date="2019-06" db="EMBL/GenBank/DDBJ databases">
        <title>Sequencing the genomes of 1000 actinobacteria strains.</title>
        <authorList>
            <person name="Klenk H.-P."/>
        </authorList>
    </citation>
    <scope>NUCLEOTIDE SEQUENCE [LARGE SCALE GENOMIC DNA]</scope>
    <source>
        <strain evidence="2 3">DSM 45671</strain>
    </source>
</reference>
<sequence length="409" mass="44645">MSENRYDVIVVGARCAGSPTAMCLARAGYRVLVVDRATFPSNTISTHLVHPPGVAALRRWSLLDRVTATGCPPIHTYAFDLGPFTISGAPGTPDTPVAYAPRRTVLDKILVDAAAEAGAEVREGFTVSEVVHSDGCVTGVRGHGRTGATVTEHSRVVVGADGLYSRIAEAVRPEQYHCRPRLQCSYYTYYTGLPTNGRYEVHLRPDHGRGFGVIPTNDDMTLVIGGWPIAEFEANRTDIEGNFLRIFNLVPAFAERIRAARREARFVGTAVPNFFRKPYGPGWALVGDAGYNKDFITAQGITDAFRDAELCATALHEALSGERPFDDAMARYHSTRDQHVLPMYEFTTQLASLEPPPPELAQVLEAVHGNPDAMDAFAQVNAGVMSPAEFFSDGNVAEHLRRRLRETTG</sequence>
<evidence type="ECO:0000259" key="1">
    <source>
        <dbReference type="Pfam" id="PF01494"/>
    </source>
</evidence>
<dbReference type="InterPro" id="IPR036188">
    <property type="entry name" value="FAD/NAD-bd_sf"/>
</dbReference>
<dbReference type="RefSeq" id="WP_147259082.1">
    <property type="nucleotide sequence ID" value="NZ_VIWU01000001.1"/>
</dbReference>
<dbReference type="InterPro" id="IPR002938">
    <property type="entry name" value="FAD-bd"/>
</dbReference>
<dbReference type="Proteomes" id="UP000321261">
    <property type="component" value="Unassembled WGS sequence"/>
</dbReference>
<dbReference type="EMBL" id="VIWU01000001">
    <property type="protein sequence ID" value="TWF80400.1"/>
    <property type="molecule type" value="Genomic_DNA"/>
</dbReference>
<dbReference type="SUPFAM" id="SSF51905">
    <property type="entry name" value="FAD/NAD(P)-binding domain"/>
    <property type="match status" value="1"/>
</dbReference>
<gene>
    <name evidence="2" type="ORF">FHX44_116343</name>
</gene>
<protein>
    <submittedName>
        <fullName evidence="2">2-polyprenyl-6-methoxyphenol hydroxylase-like FAD-dependent oxidoreductase</fullName>
    </submittedName>
</protein>
<organism evidence="2 3">
    <name type="scientific">Pseudonocardia hierapolitana</name>
    <dbReference type="NCBI Taxonomy" id="1128676"/>
    <lineage>
        <taxon>Bacteria</taxon>
        <taxon>Bacillati</taxon>
        <taxon>Actinomycetota</taxon>
        <taxon>Actinomycetes</taxon>
        <taxon>Pseudonocardiales</taxon>
        <taxon>Pseudonocardiaceae</taxon>
        <taxon>Pseudonocardia</taxon>
    </lineage>
</organism>
<name>A0A561SZV3_9PSEU</name>
<dbReference type="GO" id="GO:0071949">
    <property type="term" value="F:FAD binding"/>
    <property type="evidence" value="ECO:0007669"/>
    <property type="project" value="InterPro"/>
</dbReference>
<proteinExistence type="predicted"/>
<evidence type="ECO:0000313" key="2">
    <source>
        <dbReference type="EMBL" id="TWF80400.1"/>
    </source>
</evidence>
<evidence type="ECO:0000313" key="3">
    <source>
        <dbReference type="Proteomes" id="UP000321261"/>
    </source>
</evidence>
<accession>A0A561SZV3</accession>
<dbReference type="Pfam" id="PF01494">
    <property type="entry name" value="FAD_binding_3"/>
    <property type="match status" value="1"/>
</dbReference>
<comment type="caution">
    <text evidence="2">The sequence shown here is derived from an EMBL/GenBank/DDBJ whole genome shotgun (WGS) entry which is preliminary data.</text>
</comment>
<dbReference type="InterPro" id="IPR050407">
    <property type="entry name" value="Geranylgeranyl_reductase"/>
</dbReference>
<dbReference type="PANTHER" id="PTHR42685:SF22">
    <property type="entry name" value="CONDITIONED MEDIUM FACTOR RECEPTOR 1"/>
    <property type="match status" value="1"/>
</dbReference>
<keyword evidence="3" id="KW-1185">Reference proteome</keyword>
<dbReference type="PRINTS" id="PR00420">
    <property type="entry name" value="RNGMNOXGNASE"/>
</dbReference>
<feature type="domain" description="FAD-binding" evidence="1">
    <location>
        <begin position="6"/>
        <end position="343"/>
    </location>
</feature>
<dbReference type="OrthoDB" id="103324at2"/>
<dbReference type="PANTHER" id="PTHR42685">
    <property type="entry name" value="GERANYLGERANYL DIPHOSPHATE REDUCTASE"/>
    <property type="match status" value="1"/>
</dbReference>
<dbReference type="Gene3D" id="3.50.50.60">
    <property type="entry name" value="FAD/NAD(P)-binding domain"/>
    <property type="match status" value="1"/>
</dbReference>